<evidence type="ECO:0000313" key="11">
    <source>
        <dbReference type="Proteomes" id="UP000034952"/>
    </source>
</evidence>
<protein>
    <recommendedName>
        <fullName evidence="2">histidine kinase</fullName>
        <ecNumber evidence="2">2.7.13.3</ecNumber>
    </recommendedName>
</protein>
<dbReference type="CDD" id="cd00082">
    <property type="entry name" value="HisKA"/>
    <property type="match status" value="1"/>
</dbReference>
<dbReference type="SMART" id="SM00388">
    <property type="entry name" value="HisKA"/>
    <property type="match status" value="1"/>
</dbReference>
<evidence type="ECO:0000256" key="2">
    <source>
        <dbReference type="ARBA" id="ARBA00012438"/>
    </source>
</evidence>
<dbReference type="InterPro" id="IPR036097">
    <property type="entry name" value="HisK_dim/P_sf"/>
</dbReference>
<evidence type="ECO:0000256" key="4">
    <source>
        <dbReference type="ARBA" id="ARBA00022679"/>
    </source>
</evidence>
<comment type="catalytic activity">
    <reaction evidence="1">
        <text>ATP + protein L-histidine = ADP + protein N-phospho-L-histidine.</text>
        <dbReference type="EC" id="2.7.13.3"/>
    </reaction>
</comment>
<dbReference type="PROSITE" id="PS50109">
    <property type="entry name" value="HIS_KIN"/>
    <property type="match status" value="1"/>
</dbReference>
<dbReference type="Pfam" id="PF02518">
    <property type="entry name" value="HATPase_c"/>
    <property type="match status" value="1"/>
</dbReference>
<proteinExistence type="predicted"/>
<keyword evidence="8" id="KW-1133">Transmembrane helix</keyword>
<comment type="caution">
    <text evidence="10">The sequence shown here is derived from an EMBL/GenBank/DDBJ whole genome shotgun (WGS) entry which is preliminary data.</text>
</comment>
<dbReference type="InterPro" id="IPR004358">
    <property type="entry name" value="Sig_transdc_His_kin-like_C"/>
</dbReference>
<dbReference type="FunFam" id="1.10.287.130:FF:000001">
    <property type="entry name" value="Two-component sensor histidine kinase"/>
    <property type="match status" value="1"/>
</dbReference>
<dbReference type="EC" id="2.7.13.3" evidence="2"/>
<organism evidence="10 11">
    <name type="scientific">Candidatus Nomurabacteria bacterium GW2011_GWE1_35_16</name>
    <dbReference type="NCBI Taxonomy" id="1618761"/>
    <lineage>
        <taxon>Bacteria</taxon>
        <taxon>Candidatus Nomuraibacteriota</taxon>
    </lineage>
</organism>
<dbReference type="InterPro" id="IPR005467">
    <property type="entry name" value="His_kinase_dom"/>
</dbReference>
<evidence type="ECO:0000256" key="3">
    <source>
        <dbReference type="ARBA" id="ARBA00022553"/>
    </source>
</evidence>
<dbReference type="PANTHER" id="PTHR43047">
    <property type="entry name" value="TWO-COMPONENT HISTIDINE PROTEIN KINASE"/>
    <property type="match status" value="1"/>
</dbReference>
<feature type="domain" description="Histidine kinase" evidence="9">
    <location>
        <begin position="243"/>
        <end position="461"/>
    </location>
</feature>
<evidence type="ECO:0000259" key="9">
    <source>
        <dbReference type="PROSITE" id="PS50109"/>
    </source>
</evidence>
<reference evidence="10 11" key="1">
    <citation type="journal article" date="2015" name="Nature">
        <title>rRNA introns, odd ribosomes, and small enigmatic genomes across a large radiation of phyla.</title>
        <authorList>
            <person name="Brown C.T."/>
            <person name="Hug L.A."/>
            <person name="Thomas B.C."/>
            <person name="Sharon I."/>
            <person name="Castelle C.J."/>
            <person name="Singh A."/>
            <person name="Wilkins M.J."/>
            <person name="Williams K.H."/>
            <person name="Banfield J.F."/>
        </authorList>
    </citation>
    <scope>NUCLEOTIDE SEQUENCE [LARGE SCALE GENOMIC DNA]</scope>
</reference>
<keyword evidence="8" id="KW-0812">Transmembrane</keyword>
<evidence type="ECO:0000256" key="5">
    <source>
        <dbReference type="ARBA" id="ARBA00022777"/>
    </source>
</evidence>
<dbReference type="PATRIC" id="fig|1618761.3.peg.671"/>
<keyword evidence="5" id="KW-0418">Kinase</keyword>
<dbReference type="SMART" id="SM00387">
    <property type="entry name" value="HATPase_c"/>
    <property type="match status" value="1"/>
</dbReference>
<dbReference type="Gene3D" id="3.30.565.10">
    <property type="entry name" value="Histidine kinase-like ATPase, C-terminal domain"/>
    <property type="match status" value="1"/>
</dbReference>
<keyword evidence="7 8" id="KW-0472">Membrane</keyword>
<accession>A0A0G0B9B2</accession>
<evidence type="ECO:0000256" key="6">
    <source>
        <dbReference type="ARBA" id="ARBA00023012"/>
    </source>
</evidence>
<evidence type="ECO:0000256" key="7">
    <source>
        <dbReference type="ARBA" id="ARBA00023136"/>
    </source>
</evidence>
<dbReference type="FunFam" id="3.30.565.10:FF:000006">
    <property type="entry name" value="Sensor histidine kinase WalK"/>
    <property type="match status" value="1"/>
</dbReference>
<dbReference type="GO" id="GO:0005886">
    <property type="term" value="C:plasma membrane"/>
    <property type="evidence" value="ECO:0007669"/>
    <property type="project" value="TreeGrafter"/>
</dbReference>
<keyword evidence="3" id="KW-0597">Phosphoprotein</keyword>
<evidence type="ECO:0000256" key="8">
    <source>
        <dbReference type="SAM" id="Phobius"/>
    </source>
</evidence>
<keyword evidence="6" id="KW-0902">Two-component regulatory system</keyword>
<dbReference type="Proteomes" id="UP000034952">
    <property type="component" value="Unassembled WGS sequence"/>
</dbReference>
<dbReference type="AlphaFoldDB" id="A0A0G0B9B2"/>
<feature type="transmembrane region" description="Helical" evidence="8">
    <location>
        <begin position="20"/>
        <end position="38"/>
    </location>
</feature>
<evidence type="ECO:0000256" key="1">
    <source>
        <dbReference type="ARBA" id="ARBA00000085"/>
    </source>
</evidence>
<dbReference type="GO" id="GO:0009927">
    <property type="term" value="F:histidine phosphotransfer kinase activity"/>
    <property type="evidence" value="ECO:0007669"/>
    <property type="project" value="TreeGrafter"/>
</dbReference>
<dbReference type="EMBL" id="LBPY01000015">
    <property type="protein sequence ID" value="KKP65979.1"/>
    <property type="molecule type" value="Genomic_DNA"/>
</dbReference>
<keyword evidence="4" id="KW-0808">Transferase</keyword>
<dbReference type="InterPro" id="IPR003661">
    <property type="entry name" value="HisK_dim/P_dom"/>
</dbReference>
<dbReference type="InterPro" id="IPR003594">
    <property type="entry name" value="HATPase_dom"/>
</dbReference>
<sequence>MLSFLYSNFKKGITKVADNPQLIYTIIVAFLITGAFLFTTQRFINIANDAEERLINVRVGSLQDAFVSFAGDKIDDSKYLNEKIENIINTNETIKNFKVVAKKVEPNLNTNIIESSYIVIASNNKEEIGQIDKQDSYLFTFATSDPNHSITISANEGSERLFKTTRAITDNLGNILGVVVTTQTLSEADMAIGRDITNSKIILLGVIILVMFLFLRHSKIIDYMDLYKKLKEVDTLKDDFISMASHELRTPLSIIRGYADFMREAPELSDETKKYVTNIDTSAKELDLLVADILDVSRIEQGRMSYEFSKINPVELIEQIVNSLMLPAKEKGLVVSFDKTNILENQFINIDVDRFKQILVNIVGNAVKYTIKGEVIVRQYVEKNRLYIRVSDTGIGMNEEERAKLFEKFYRIKNKDTQNIRGTGLGLWITAQIIKQMSGSLSVESIKGVGSHFIISFPLIS</sequence>
<dbReference type="InterPro" id="IPR036890">
    <property type="entry name" value="HATPase_C_sf"/>
</dbReference>
<feature type="transmembrane region" description="Helical" evidence="8">
    <location>
        <begin position="201"/>
        <end position="218"/>
    </location>
</feature>
<evidence type="ECO:0000313" key="10">
    <source>
        <dbReference type="EMBL" id="KKP65979.1"/>
    </source>
</evidence>
<dbReference type="PANTHER" id="PTHR43047:SF72">
    <property type="entry name" value="OSMOSENSING HISTIDINE PROTEIN KINASE SLN1"/>
    <property type="match status" value="1"/>
</dbReference>
<dbReference type="GO" id="GO:0000155">
    <property type="term" value="F:phosphorelay sensor kinase activity"/>
    <property type="evidence" value="ECO:0007669"/>
    <property type="project" value="InterPro"/>
</dbReference>
<dbReference type="SUPFAM" id="SSF55874">
    <property type="entry name" value="ATPase domain of HSP90 chaperone/DNA topoisomerase II/histidine kinase"/>
    <property type="match status" value="1"/>
</dbReference>
<dbReference type="Gene3D" id="1.10.287.130">
    <property type="match status" value="1"/>
</dbReference>
<gene>
    <name evidence="10" type="ORF">UR64_C0015G0018</name>
</gene>
<dbReference type="PRINTS" id="PR00344">
    <property type="entry name" value="BCTRLSENSOR"/>
</dbReference>
<dbReference type="Pfam" id="PF00512">
    <property type="entry name" value="HisKA"/>
    <property type="match status" value="1"/>
</dbReference>
<name>A0A0G0B9B2_9BACT</name>
<dbReference type="SUPFAM" id="SSF47384">
    <property type="entry name" value="Homodimeric domain of signal transducing histidine kinase"/>
    <property type="match status" value="1"/>
</dbReference>